<dbReference type="CDD" id="cd03769">
    <property type="entry name" value="SR_IS607_transposase_like"/>
    <property type="match status" value="1"/>
</dbReference>
<sequence length="196" mass="21268">MKLSAWAKSQGVSYRTACEWFKNGALPVPARQLATGTILVDVSEVSIGKTVVYARVSSHDQKPQLDGQVARCVTFANARGFSVSETITEVGSGMNGHRKKLLRLLGDQTVERIVVEHRDRLMRFGAEYLEAALAARGGTLLVVDASELKDDLVQDMISVLTSFCARLYGRRSAKHRAEKAMAVMSAGGIAPGMRAE</sequence>
<dbReference type="NCBIfam" id="NF033518">
    <property type="entry name" value="transpos_IS607"/>
    <property type="match status" value="1"/>
</dbReference>
<keyword evidence="3" id="KW-0233">DNA recombination</keyword>
<dbReference type="InterPro" id="IPR051491">
    <property type="entry name" value="Recombinase/Transposase-rel"/>
</dbReference>
<dbReference type="Pfam" id="PF00239">
    <property type="entry name" value="Resolvase"/>
    <property type="match status" value="1"/>
</dbReference>
<dbReference type="GO" id="GO:0003677">
    <property type="term" value="F:DNA binding"/>
    <property type="evidence" value="ECO:0007669"/>
    <property type="project" value="UniProtKB-KW"/>
</dbReference>
<dbReference type="InterPro" id="IPR048046">
    <property type="entry name" value="Transpos_IS607"/>
</dbReference>
<dbReference type="Gene3D" id="3.40.50.1390">
    <property type="entry name" value="Resolvase, N-terminal catalytic domain"/>
    <property type="match status" value="1"/>
</dbReference>
<dbReference type="InterPro" id="IPR036162">
    <property type="entry name" value="Resolvase-like_N_sf"/>
</dbReference>
<comment type="caution">
    <text evidence="6">The sequence shown here is derived from an EMBL/GenBank/DDBJ whole genome shotgun (WGS) entry which is preliminary data.</text>
</comment>
<protein>
    <submittedName>
        <fullName evidence="6">Integrase</fullName>
    </submittedName>
</protein>
<dbReference type="Proteomes" id="UP000095008">
    <property type="component" value="Unassembled WGS sequence"/>
</dbReference>
<dbReference type="InterPro" id="IPR041718">
    <property type="entry name" value="IS607_transposase-like"/>
</dbReference>
<keyword evidence="1" id="KW-0229">DNA integration</keyword>
<dbReference type="PROSITE" id="PS51736">
    <property type="entry name" value="RECOMBINASES_3"/>
    <property type="match status" value="1"/>
</dbReference>
<keyword evidence="7" id="KW-1185">Reference proteome</keyword>
<evidence type="ECO:0000313" key="7">
    <source>
        <dbReference type="Proteomes" id="UP000095008"/>
    </source>
</evidence>
<dbReference type="GO" id="GO:0000150">
    <property type="term" value="F:DNA strand exchange activity"/>
    <property type="evidence" value="ECO:0007669"/>
    <property type="project" value="InterPro"/>
</dbReference>
<organism evidence="6 7">
    <name type="scientific">Acidithiobacillus thiooxidans</name>
    <name type="common">Thiobacillus thiooxidans</name>
    <dbReference type="NCBI Taxonomy" id="930"/>
    <lineage>
        <taxon>Bacteria</taxon>
        <taxon>Pseudomonadati</taxon>
        <taxon>Pseudomonadota</taxon>
        <taxon>Acidithiobacillia</taxon>
        <taxon>Acidithiobacillales</taxon>
        <taxon>Acidithiobacillaceae</taxon>
        <taxon>Acidithiobacillus</taxon>
    </lineage>
</organism>
<reference evidence="6" key="1">
    <citation type="journal article" date="2016" name="Int. J. Mol. Sci.">
        <title>Comparative genomics of the extreme acidophile Acidithiobacillus thiooxidans reveals intraspecific divergence and niche adaptation.</title>
        <authorList>
            <person name="Zhang X."/>
            <person name="Feng X."/>
            <person name="Tao J."/>
            <person name="Ma L."/>
            <person name="Xiao Y."/>
            <person name="Liang Y."/>
            <person name="Liu X."/>
            <person name="Yin H."/>
        </authorList>
    </citation>
    <scope>NUCLEOTIDE SEQUENCE [LARGE SCALE GENOMIC DNA]</scope>
    <source>
        <strain evidence="6">DXS-W</strain>
    </source>
</reference>
<dbReference type="RefSeq" id="WP_065974097.1">
    <property type="nucleotide sequence ID" value="NZ_LWRY01000152.1"/>
</dbReference>
<evidence type="ECO:0000313" key="6">
    <source>
        <dbReference type="EMBL" id="OCX70889.1"/>
    </source>
</evidence>
<dbReference type="SMART" id="SM00857">
    <property type="entry name" value="Resolvase"/>
    <property type="match status" value="1"/>
</dbReference>
<name>A0A1C2I4J1_ACITH</name>
<evidence type="ECO:0000259" key="5">
    <source>
        <dbReference type="PROSITE" id="PS51736"/>
    </source>
</evidence>
<proteinExistence type="predicted"/>
<dbReference type="Gene3D" id="1.10.287.2170">
    <property type="match status" value="1"/>
</dbReference>
<dbReference type="FunFam" id="3.40.50.1390:FF:000002">
    <property type="entry name" value="ORF1 in transposon ISC1904"/>
    <property type="match status" value="1"/>
</dbReference>
<feature type="active site" description="O-(5'-phospho-DNA)-serine intermediate" evidence="4">
    <location>
        <position position="57"/>
    </location>
</feature>
<dbReference type="PROSITE" id="PS00397">
    <property type="entry name" value="RECOMBINASES_1"/>
    <property type="match status" value="1"/>
</dbReference>
<keyword evidence="2" id="KW-0238">DNA-binding</keyword>
<dbReference type="InterPro" id="IPR006118">
    <property type="entry name" value="Recombinase_CS"/>
</dbReference>
<evidence type="ECO:0000256" key="2">
    <source>
        <dbReference type="ARBA" id="ARBA00023125"/>
    </source>
</evidence>
<evidence type="ECO:0000256" key="4">
    <source>
        <dbReference type="PROSITE-ProRule" id="PRU10137"/>
    </source>
</evidence>
<feature type="domain" description="Resolvase/invertase-type recombinase catalytic" evidence="5">
    <location>
        <begin position="49"/>
        <end position="188"/>
    </location>
</feature>
<dbReference type="EMBL" id="LWRY01000152">
    <property type="protein sequence ID" value="OCX70889.1"/>
    <property type="molecule type" value="Genomic_DNA"/>
</dbReference>
<dbReference type="PANTHER" id="PTHR36172:SF1">
    <property type="entry name" value="RESOLVASE-RELATED"/>
    <property type="match status" value="1"/>
</dbReference>
<dbReference type="OrthoDB" id="5319803at2"/>
<dbReference type="SUPFAM" id="SSF53041">
    <property type="entry name" value="Resolvase-like"/>
    <property type="match status" value="1"/>
</dbReference>
<dbReference type="InterPro" id="IPR006119">
    <property type="entry name" value="Resolv_N"/>
</dbReference>
<dbReference type="GO" id="GO:0015074">
    <property type="term" value="P:DNA integration"/>
    <property type="evidence" value="ECO:0007669"/>
    <property type="project" value="UniProtKB-KW"/>
</dbReference>
<gene>
    <name evidence="6" type="ORF">A6M23_13105</name>
</gene>
<evidence type="ECO:0000256" key="3">
    <source>
        <dbReference type="ARBA" id="ARBA00023172"/>
    </source>
</evidence>
<dbReference type="AlphaFoldDB" id="A0A1C2I4J1"/>
<accession>A0A1C2I4J1</accession>
<dbReference type="PANTHER" id="PTHR36172">
    <property type="match status" value="1"/>
</dbReference>
<evidence type="ECO:0000256" key="1">
    <source>
        <dbReference type="ARBA" id="ARBA00022908"/>
    </source>
</evidence>